<feature type="region of interest" description="Disordered" evidence="4">
    <location>
        <begin position="323"/>
        <end position="348"/>
    </location>
</feature>
<dbReference type="InterPro" id="IPR050140">
    <property type="entry name" value="SRY-related_HMG-box_TF-like"/>
</dbReference>
<dbReference type="VEuPathDB" id="FungiDB:FUN_015240"/>
<feature type="region of interest" description="Disordered" evidence="4">
    <location>
        <begin position="227"/>
        <end position="277"/>
    </location>
</feature>
<dbReference type="CDD" id="cd01389">
    <property type="entry name" value="HMG-box_ROX1-like"/>
    <property type="match status" value="1"/>
</dbReference>
<dbReference type="AlphaFoldDB" id="A0A1B1ETT0"/>
<evidence type="ECO:0000313" key="7">
    <source>
        <dbReference type="EMBL" id="PKY37680.1"/>
    </source>
</evidence>
<proteinExistence type="predicted"/>
<feature type="domain" description="HMG box" evidence="5">
    <location>
        <begin position="63"/>
        <end position="129"/>
    </location>
</feature>
<dbReference type="InterPro" id="IPR009071">
    <property type="entry name" value="HMG_box_dom"/>
</dbReference>
<dbReference type="PANTHER" id="PTHR10270:SF161">
    <property type="entry name" value="SEX-DETERMINING REGION Y PROTEIN"/>
    <property type="match status" value="1"/>
</dbReference>
<reference evidence="7 8" key="2">
    <citation type="submission" date="2015-10" db="EMBL/GenBank/DDBJ databases">
        <title>Genome analyses suggest a sexual origin of heterokaryosis in a supposedly ancient asexual fungus.</title>
        <authorList>
            <person name="Ropars J."/>
            <person name="Sedzielewska K."/>
            <person name="Noel J."/>
            <person name="Charron P."/>
            <person name="Farinelli L."/>
            <person name="Marton T."/>
            <person name="Kruger M."/>
            <person name="Pelin A."/>
            <person name="Brachmann A."/>
            <person name="Corradi N."/>
        </authorList>
    </citation>
    <scope>NUCLEOTIDE SEQUENCE [LARGE SCALE GENOMIC DNA]</scope>
    <source>
        <strain evidence="7 8">A4</strain>
    </source>
</reference>
<dbReference type="SUPFAM" id="SSF47095">
    <property type="entry name" value="HMG-box"/>
    <property type="match status" value="1"/>
</dbReference>
<dbReference type="EMBL" id="LLXI01000008">
    <property type="protein sequence ID" value="PKY37680.1"/>
    <property type="molecule type" value="Genomic_DNA"/>
</dbReference>
<dbReference type="PANTHER" id="PTHR10270">
    <property type="entry name" value="SOX TRANSCRIPTION FACTOR"/>
    <property type="match status" value="1"/>
</dbReference>
<keyword evidence="2" id="KW-0804">Transcription</keyword>
<evidence type="ECO:0000256" key="1">
    <source>
        <dbReference type="ARBA" id="ARBA00023125"/>
    </source>
</evidence>
<evidence type="ECO:0000313" key="8">
    <source>
        <dbReference type="Proteomes" id="UP000234323"/>
    </source>
</evidence>
<dbReference type="GO" id="GO:0001228">
    <property type="term" value="F:DNA-binding transcription activator activity, RNA polymerase II-specific"/>
    <property type="evidence" value="ECO:0007669"/>
    <property type="project" value="TreeGrafter"/>
</dbReference>
<organism evidence="6">
    <name type="scientific">Rhizophagus irregularis</name>
    <dbReference type="NCBI Taxonomy" id="588596"/>
    <lineage>
        <taxon>Eukaryota</taxon>
        <taxon>Fungi</taxon>
        <taxon>Fungi incertae sedis</taxon>
        <taxon>Mucoromycota</taxon>
        <taxon>Glomeromycotina</taxon>
        <taxon>Glomeromycetes</taxon>
        <taxon>Glomerales</taxon>
        <taxon>Glomeraceae</taxon>
        <taxon>Rhizophagus</taxon>
    </lineage>
</organism>
<evidence type="ECO:0000313" key="6">
    <source>
        <dbReference type="EMBL" id="ANQ32216.1"/>
    </source>
</evidence>
<dbReference type="GO" id="GO:0000978">
    <property type="term" value="F:RNA polymerase II cis-regulatory region sequence-specific DNA binding"/>
    <property type="evidence" value="ECO:0007669"/>
    <property type="project" value="TreeGrafter"/>
</dbReference>
<evidence type="ECO:0000256" key="4">
    <source>
        <dbReference type="SAM" id="MobiDB-lite"/>
    </source>
</evidence>
<dbReference type="VEuPathDB" id="FungiDB:RhiirFUN_011035"/>
<keyword evidence="1 3" id="KW-0238">DNA-binding</keyword>
<feature type="compositionally biased region" description="Low complexity" evidence="4">
    <location>
        <begin position="336"/>
        <end position="348"/>
    </location>
</feature>
<sequence length="385" mass="43133">MNNIYDPSSPDPSKVTFFDFGKTASEILENTRYEFTLKPEILVRNSETTRRARRNRKKGIKKAPRRQNPWIIYRRDKSANEAFSGLKSSVISKRVSIMWKHEPKEVKDLFEVLAKIAEGIHETEHKDYKYVPGPSKKSKPERKTNSNDMYEGKILCFPTPTTDNTMSTYSDPPTPTNDTTMIKLSSSPPTFTIPDPPDMTMLPSPTYSNPPTPKNNTIMIKLSSSPPTFTIPGPPTPTSMPPTPTTLTADTDMSSPSSLTPTSSTPTSPIDMPPPEAITTSNPAYLICYNNTMLVPSVPWDQNLCLQSPDIPDFPSMEQPFFSTPQDEDSDDIHNTTTSTTTSTTTTTTTTTTESITYVEEYSLFPGLEEIEMQFPLQFPLNNHY</sequence>
<gene>
    <name evidence="6" type="primary">HMG121</name>
    <name evidence="7" type="ORF">RhiirA4_528869</name>
</gene>
<feature type="DNA-binding region" description="HMG box" evidence="3">
    <location>
        <begin position="63"/>
        <end position="129"/>
    </location>
</feature>
<feature type="region of interest" description="Disordered" evidence="4">
    <location>
        <begin position="46"/>
        <end position="69"/>
    </location>
</feature>
<name>A0A1B1ETT0_9GLOM</name>
<dbReference type="PROSITE" id="PS50118">
    <property type="entry name" value="HMG_BOX_2"/>
    <property type="match status" value="1"/>
</dbReference>
<dbReference type="EMBL" id="KT212844">
    <property type="protein sequence ID" value="ANQ32216.1"/>
    <property type="molecule type" value="Genomic_DNA"/>
</dbReference>
<dbReference type="Pfam" id="PF00505">
    <property type="entry name" value="HMG_box"/>
    <property type="match status" value="1"/>
</dbReference>
<reference evidence="6" key="1">
    <citation type="submission" date="2015-06" db="EMBL/GenBank/DDBJ databases">
        <title>Evolution and Diversity of Sexually-Related Genes in an Arbuscular Mycorrhizal Fungi.</title>
        <authorList>
            <person name="Charron P."/>
            <person name="Marton T."/>
            <person name="Corradi N."/>
        </authorList>
    </citation>
    <scope>NUCLEOTIDE SEQUENCE</scope>
    <source>
        <strain evidence="6">A4</strain>
    </source>
</reference>
<accession>A0A1B1ETT0</accession>
<feature type="compositionally biased region" description="Basic residues" evidence="4">
    <location>
        <begin position="51"/>
        <end position="65"/>
    </location>
</feature>
<evidence type="ECO:0000259" key="5">
    <source>
        <dbReference type="PROSITE" id="PS50118"/>
    </source>
</evidence>
<dbReference type="SMART" id="SM00398">
    <property type="entry name" value="HMG"/>
    <property type="match status" value="1"/>
</dbReference>
<dbReference type="GO" id="GO:0005634">
    <property type="term" value="C:nucleus"/>
    <property type="evidence" value="ECO:0007669"/>
    <property type="project" value="UniProtKB-UniRule"/>
</dbReference>
<dbReference type="Proteomes" id="UP000234323">
    <property type="component" value="Unassembled WGS sequence"/>
</dbReference>
<keyword evidence="3" id="KW-0539">Nucleus</keyword>
<feature type="compositionally biased region" description="Pro residues" evidence="4">
    <location>
        <begin position="232"/>
        <end position="244"/>
    </location>
</feature>
<evidence type="ECO:0000256" key="2">
    <source>
        <dbReference type="ARBA" id="ARBA00023163"/>
    </source>
</evidence>
<evidence type="ECO:0000256" key="3">
    <source>
        <dbReference type="PROSITE-ProRule" id="PRU00267"/>
    </source>
</evidence>
<dbReference type="GO" id="GO:0030154">
    <property type="term" value="P:cell differentiation"/>
    <property type="evidence" value="ECO:0007669"/>
    <property type="project" value="TreeGrafter"/>
</dbReference>
<dbReference type="VEuPathDB" id="FungiDB:RhiirA1_435682"/>
<dbReference type="InterPro" id="IPR036910">
    <property type="entry name" value="HMG_box_dom_sf"/>
</dbReference>
<feature type="compositionally biased region" description="Low complexity" evidence="4">
    <location>
        <begin position="250"/>
        <end position="270"/>
    </location>
</feature>
<keyword evidence="8" id="KW-1185">Reference proteome</keyword>
<dbReference type="Gene3D" id="1.10.30.10">
    <property type="entry name" value="High mobility group box domain"/>
    <property type="match status" value="1"/>
</dbReference>
<protein>
    <submittedName>
        <fullName evidence="6">MATA-HMG</fullName>
    </submittedName>
</protein>
<dbReference type="PRINTS" id="PR01217">
    <property type="entry name" value="PRICHEXTENSN"/>
</dbReference>